<evidence type="ECO:0000313" key="3">
    <source>
        <dbReference type="Proteomes" id="UP000295341"/>
    </source>
</evidence>
<evidence type="ECO:0000313" key="2">
    <source>
        <dbReference type="EMBL" id="TDU28533.1"/>
    </source>
</evidence>
<gene>
    <name evidence="2" type="ORF">DFR24_2905</name>
</gene>
<dbReference type="AlphaFoldDB" id="A0A4R7P423"/>
<protein>
    <recommendedName>
        <fullName evidence="4">Cytochrome c domain-containing protein</fullName>
    </recommendedName>
</protein>
<dbReference type="EMBL" id="SOBT01000009">
    <property type="protein sequence ID" value="TDU28533.1"/>
    <property type="molecule type" value="Genomic_DNA"/>
</dbReference>
<dbReference type="OrthoDB" id="9809746at2"/>
<keyword evidence="1" id="KW-0812">Transmembrane</keyword>
<sequence>MSPNTVKHSEQHRGAVVPSRVGRRILTIVALAVGFLLTGMDVSAQGPADKPVSFKDDIQPLLNSQCVFCHVTGAENGGLNLGRRDSHAALMAASTEAPMARVTPGDPAKSYLIHKLKGTQLEAGGSGNAMPMYDPPKPFPKEQLDLVERWIREGAQKN</sequence>
<dbReference type="PANTHER" id="PTHR35889:SF3">
    <property type="entry name" value="F-BOX DOMAIN-CONTAINING PROTEIN"/>
    <property type="match status" value="1"/>
</dbReference>
<keyword evidence="1" id="KW-1133">Transmembrane helix</keyword>
<feature type="transmembrane region" description="Helical" evidence="1">
    <location>
        <begin position="21"/>
        <end position="40"/>
    </location>
</feature>
<dbReference type="RefSeq" id="WP_133882073.1">
    <property type="nucleotide sequence ID" value="NZ_MWIN01000011.1"/>
</dbReference>
<evidence type="ECO:0008006" key="4">
    <source>
        <dbReference type="Google" id="ProtNLM"/>
    </source>
</evidence>
<dbReference type="Proteomes" id="UP000295341">
    <property type="component" value="Unassembled WGS sequence"/>
</dbReference>
<proteinExistence type="predicted"/>
<comment type="caution">
    <text evidence="2">The sequence shown here is derived from an EMBL/GenBank/DDBJ whole genome shotgun (WGS) entry which is preliminary data.</text>
</comment>
<keyword evidence="1" id="KW-0472">Membrane</keyword>
<name>A0A4R7P423_9GAMM</name>
<evidence type="ECO:0000256" key="1">
    <source>
        <dbReference type="SAM" id="Phobius"/>
    </source>
</evidence>
<dbReference type="GO" id="GO:0009055">
    <property type="term" value="F:electron transfer activity"/>
    <property type="evidence" value="ECO:0007669"/>
    <property type="project" value="InterPro"/>
</dbReference>
<accession>A0A4R7P423</accession>
<keyword evidence="3" id="KW-1185">Reference proteome</keyword>
<dbReference type="GO" id="GO:0020037">
    <property type="term" value="F:heme binding"/>
    <property type="evidence" value="ECO:0007669"/>
    <property type="project" value="InterPro"/>
</dbReference>
<dbReference type="InterPro" id="IPR036909">
    <property type="entry name" value="Cyt_c-like_dom_sf"/>
</dbReference>
<dbReference type="PANTHER" id="PTHR35889">
    <property type="entry name" value="CYCLOINULO-OLIGOSACCHARIDE FRUCTANOTRANSFERASE-RELATED"/>
    <property type="match status" value="1"/>
</dbReference>
<dbReference type="SUPFAM" id="SSF46626">
    <property type="entry name" value="Cytochrome c"/>
    <property type="match status" value="1"/>
</dbReference>
<organism evidence="2 3">
    <name type="scientific">Panacagrimonas perspica</name>
    <dbReference type="NCBI Taxonomy" id="381431"/>
    <lineage>
        <taxon>Bacteria</taxon>
        <taxon>Pseudomonadati</taxon>
        <taxon>Pseudomonadota</taxon>
        <taxon>Gammaproteobacteria</taxon>
        <taxon>Nevskiales</taxon>
        <taxon>Nevskiaceae</taxon>
        <taxon>Panacagrimonas</taxon>
    </lineage>
</organism>
<reference evidence="2 3" key="1">
    <citation type="submission" date="2019-03" db="EMBL/GenBank/DDBJ databases">
        <title>Genomic Encyclopedia of Type Strains, Phase IV (KMG-IV): sequencing the most valuable type-strain genomes for metagenomic binning, comparative biology and taxonomic classification.</title>
        <authorList>
            <person name="Goeker M."/>
        </authorList>
    </citation>
    <scope>NUCLEOTIDE SEQUENCE [LARGE SCALE GENOMIC DNA]</scope>
    <source>
        <strain evidence="2 3">DSM 26377</strain>
    </source>
</reference>